<dbReference type="RefSeq" id="WP_213237486.1">
    <property type="nucleotide sequence ID" value="NZ_JAHBCL010000022.1"/>
</dbReference>
<dbReference type="SMART" id="SM00267">
    <property type="entry name" value="GGDEF"/>
    <property type="match status" value="1"/>
</dbReference>
<dbReference type="NCBIfam" id="TIGR00254">
    <property type="entry name" value="GGDEF"/>
    <property type="match status" value="1"/>
</dbReference>
<dbReference type="SMART" id="SM00091">
    <property type="entry name" value="PAS"/>
    <property type="match status" value="1"/>
</dbReference>
<reference evidence="3 4" key="1">
    <citation type="submission" date="2021-05" db="EMBL/GenBank/DDBJ databases">
        <title>Fusibacter ferrireducens sp. nov., an anaerobic, sulfur- and Fe-reducing bacterium isolated from the mangrove sediment.</title>
        <authorList>
            <person name="Qiu D."/>
        </authorList>
    </citation>
    <scope>NUCLEOTIDE SEQUENCE [LARGE SCALE GENOMIC DNA]</scope>
    <source>
        <strain evidence="3 4">DSM 12116</strain>
    </source>
</reference>
<dbReference type="SUPFAM" id="SSF55785">
    <property type="entry name" value="PYP-like sensor domain (PAS domain)"/>
    <property type="match status" value="1"/>
</dbReference>
<dbReference type="CDD" id="cd01949">
    <property type="entry name" value="GGDEF"/>
    <property type="match status" value="1"/>
</dbReference>
<dbReference type="EMBL" id="JAHBCL010000022">
    <property type="protein sequence ID" value="MBS7527624.1"/>
    <property type="molecule type" value="Genomic_DNA"/>
</dbReference>
<proteinExistence type="predicted"/>
<dbReference type="NCBIfam" id="TIGR00229">
    <property type="entry name" value="sensory_box"/>
    <property type="match status" value="1"/>
</dbReference>
<dbReference type="InterPro" id="IPR035965">
    <property type="entry name" value="PAS-like_dom_sf"/>
</dbReference>
<keyword evidence="4" id="KW-1185">Reference proteome</keyword>
<evidence type="ECO:0000259" key="1">
    <source>
        <dbReference type="PROSITE" id="PS50112"/>
    </source>
</evidence>
<dbReference type="Gene3D" id="3.30.450.20">
    <property type="entry name" value="PAS domain"/>
    <property type="match status" value="1"/>
</dbReference>
<evidence type="ECO:0000313" key="4">
    <source>
        <dbReference type="Proteomes" id="UP000746471"/>
    </source>
</evidence>
<dbReference type="PROSITE" id="PS50887">
    <property type="entry name" value="GGDEF"/>
    <property type="match status" value="1"/>
</dbReference>
<feature type="domain" description="GGDEF" evidence="2">
    <location>
        <begin position="163"/>
        <end position="294"/>
    </location>
</feature>
<dbReference type="PANTHER" id="PTHR44757:SF2">
    <property type="entry name" value="BIOFILM ARCHITECTURE MAINTENANCE PROTEIN MBAA"/>
    <property type="match status" value="1"/>
</dbReference>
<dbReference type="InterPro" id="IPR000014">
    <property type="entry name" value="PAS"/>
</dbReference>
<gene>
    <name evidence="3" type="ORF">KHM83_13140</name>
</gene>
<dbReference type="InterPro" id="IPR013767">
    <property type="entry name" value="PAS_fold"/>
</dbReference>
<dbReference type="InterPro" id="IPR052155">
    <property type="entry name" value="Biofilm_reg_signaling"/>
</dbReference>
<dbReference type="InterPro" id="IPR000160">
    <property type="entry name" value="GGDEF_dom"/>
</dbReference>
<name>A0ABS5PR33_9FIRM</name>
<dbReference type="Pfam" id="PF00989">
    <property type="entry name" value="PAS"/>
    <property type="match status" value="1"/>
</dbReference>
<dbReference type="Gene3D" id="3.30.70.270">
    <property type="match status" value="1"/>
</dbReference>
<sequence length="294" mass="33480">MFEQLMDSLYEGIYIVDGNRKITFWNKGAERITGFKPEDVIGKYCHDNILNHVDAQGRLLCLNGCPLHMTIKDRLPRESHLFVQHKKGYRIPVTIKTVPLEGAEDPLSVAEIFTENYNVGDNIPVMACPEPELIKDQITGLPNREYLEQLLRHHISLNRTLNLQFGVILTDIDTFEEFNNIYGRRLSDDVMRMLAKTLTETFSHAEVVGRWRQDEFLFIFSGASKEQLKNLAEGIRMLSESSALRGATFKDVDVTISVGATRYHAGETMENLIARAYELLKASKRKGGNFVTVK</sequence>
<dbReference type="PROSITE" id="PS50112">
    <property type="entry name" value="PAS"/>
    <property type="match status" value="1"/>
</dbReference>
<dbReference type="PANTHER" id="PTHR44757">
    <property type="entry name" value="DIGUANYLATE CYCLASE DGCP"/>
    <property type="match status" value="1"/>
</dbReference>
<dbReference type="Proteomes" id="UP000746471">
    <property type="component" value="Unassembled WGS sequence"/>
</dbReference>
<dbReference type="Pfam" id="PF00990">
    <property type="entry name" value="GGDEF"/>
    <property type="match status" value="1"/>
</dbReference>
<feature type="domain" description="PAS" evidence="1">
    <location>
        <begin position="1"/>
        <end position="43"/>
    </location>
</feature>
<dbReference type="CDD" id="cd00130">
    <property type="entry name" value="PAS"/>
    <property type="match status" value="1"/>
</dbReference>
<dbReference type="InterPro" id="IPR043128">
    <property type="entry name" value="Rev_trsase/Diguanyl_cyclase"/>
</dbReference>
<protein>
    <submittedName>
        <fullName evidence="3">Sensor domain-containing diguanylate cyclase</fullName>
    </submittedName>
</protein>
<evidence type="ECO:0000259" key="2">
    <source>
        <dbReference type="PROSITE" id="PS50887"/>
    </source>
</evidence>
<accession>A0ABS5PR33</accession>
<dbReference type="SUPFAM" id="SSF55073">
    <property type="entry name" value="Nucleotide cyclase"/>
    <property type="match status" value="1"/>
</dbReference>
<organism evidence="3 4">
    <name type="scientific">Fusibacter paucivorans</name>
    <dbReference type="NCBI Taxonomy" id="76009"/>
    <lineage>
        <taxon>Bacteria</taxon>
        <taxon>Bacillati</taxon>
        <taxon>Bacillota</taxon>
        <taxon>Clostridia</taxon>
        <taxon>Eubacteriales</taxon>
        <taxon>Eubacteriales Family XII. Incertae Sedis</taxon>
        <taxon>Fusibacter</taxon>
    </lineage>
</organism>
<evidence type="ECO:0000313" key="3">
    <source>
        <dbReference type="EMBL" id="MBS7527624.1"/>
    </source>
</evidence>
<comment type="caution">
    <text evidence="3">The sequence shown here is derived from an EMBL/GenBank/DDBJ whole genome shotgun (WGS) entry which is preliminary data.</text>
</comment>
<dbReference type="InterPro" id="IPR029787">
    <property type="entry name" value="Nucleotide_cyclase"/>
</dbReference>